<geneLocation type="mitochondrion" evidence="13"/>
<evidence type="ECO:0000256" key="11">
    <source>
        <dbReference type="RuleBase" id="RU004450"/>
    </source>
</evidence>
<evidence type="ECO:0000256" key="2">
    <source>
        <dbReference type="ARBA" id="ARBA00006810"/>
    </source>
</evidence>
<evidence type="ECO:0000256" key="12">
    <source>
        <dbReference type="SAM" id="Phobius"/>
    </source>
</evidence>
<dbReference type="NCBIfam" id="TIGR01131">
    <property type="entry name" value="ATP_synt_6_or_A"/>
    <property type="match status" value="1"/>
</dbReference>
<gene>
    <name evidence="13" type="primary">atp6</name>
</gene>
<dbReference type="InterPro" id="IPR023011">
    <property type="entry name" value="ATP_synth_F0_asu_AS"/>
</dbReference>
<evidence type="ECO:0000256" key="1">
    <source>
        <dbReference type="ARBA" id="ARBA00004141"/>
    </source>
</evidence>
<evidence type="ECO:0000256" key="3">
    <source>
        <dbReference type="ARBA" id="ARBA00022448"/>
    </source>
</evidence>
<sequence>MLMDIFSALDLGYGVLLNCSLPLWSSAMLVLFSGLTRYWWPLSRMNSILAGLLELPFDLSLRSRGSNLGGFTPFLVTLFYYLVVLNLLGLIPYGPSISSHFTLTMALALPIWTTVVLSGVTLNPYEFMSHFCPLGAPLALAPFLVLVEIVSFSVRPLTLAVRLAANMTAGHIVLALLGICYSYVSVAVSAYPLLVWGVGILYFIFEVGVGIIQGYIFMLLVSMYFDEHPSHT</sequence>
<feature type="transmembrane region" description="Helical" evidence="12">
    <location>
        <begin position="103"/>
        <end position="122"/>
    </location>
</feature>
<evidence type="ECO:0000256" key="6">
    <source>
        <dbReference type="ARBA" id="ARBA00022781"/>
    </source>
</evidence>
<keyword evidence="10" id="KW-0066">ATP synthesis</keyword>
<dbReference type="GO" id="GO:0046933">
    <property type="term" value="F:proton-transporting ATP synthase activity, rotational mechanism"/>
    <property type="evidence" value="ECO:0007669"/>
    <property type="project" value="TreeGrafter"/>
</dbReference>
<keyword evidence="5 12" id="KW-0812">Transmembrane</keyword>
<feature type="transmembrane region" description="Helical" evidence="12">
    <location>
        <begin position="71"/>
        <end position="91"/>
    </location>
</feature>
<evidence type="ECO:0000256" key="4">
    <source>
        <dbReference type="ARBA" id="ARBA00022547"/>
    </source>
</evidence>
<keyword evidence="8" id="KW-0406">Ion transport</keyword>
<dbReference type="CDD" id="cd00310">
    <property type="entry name" value="ATP-synt_Fo_a_6"/>
    <property type="match status" value="1"/>
</dbReference>
<reference evidence="13" key="1">
    <citation type="journal article" date="2018" name="Mitochondrial DNA Part B Resour">
        <title>Complete mitochondrial genome of the freshwater bryozoan Pectinatella magnifica (Phylactolaemata: Plumatellida) assembled from next-generation sequencing data.</title>
        <authorList>
            <person name="Gim J.-S."/>
            <person name="Ko E.-J."/>
            <person name="Kim H.-G."/>
            <person name="Kim Y.-M."/>
            <person name="Hong S."/>
            <person name="Kim H.-W."/>
            <person name="Gim J.-A."/>
            <person name="Joo G.-J."/>
            <person name="Jo H."/>
        </authorList>
    </citation>
    <scope>NUCLEOTIDE SEQUENCE</scope>
</reference>
<feature type="transmembrane region" description="Helical" evidence="12">
    <location>
        <begin position="21"/>
        <end position="40"/>
    </location>
</feature>
<dbReference type="GO" id="GO:0005743">
    <property type="term" value="C:mitochondrial inner membrane"/>
    <property type="evidence" value="ECO:0007669"/>
    <property type="project" value="UniProtKB-SubCell"/>
</dbReference>
<evidence type="ECO:0000313" key="13">
    <source>
        <dbReference type="EMBL" id="AWX65963.1"/>
    </source>
</evidence>
<feature type="transmembrane region" description="Helical" evidence="12">
    <location>
        <begin position="200"/>
        <end position="225"/>
    </location>
</feature>
<evidence type="ECO:0000256" key="7">
    <source>
        <dbReference type="ARBA" id="ARBA00022989"/>
    </source>
</evidence>
<dbReference type="PRINTS" id="PR00123">
    <property type="entry name" value="ATPASEA"/>
</dbReference>
<dbReference type="PANTHER" id="PTHR11410:SF0">
    <property type="entry name" value="ATP SYNTHASE SUBUNIT A"/>
    <property type="match status" value="1"/>
</dbReference>
<dbReference type="RefSeq" id="YP_009503526.1">
    <property type="nucleotide sequence ID" value="NC_038192.1"/>
</dbReference>
<dbReference type="InterPro" id="IPR045083">
    <property type="entry name" value="ATP_synth_F0_asu_bact/mt"/>
</dbReference>
<dbReference type="PANTHER" id="PTHR11410">
    <property type="entry name" value="ATP SYNTHASE SUBUNIT A"/>
    <property type="match status" value="1"/>
</dbReference>
<evidence type="ECO:0000256" key="5">
    <source>
        <dbReference type="ARBA" id="ARBA00022692"/>
    </source>
</evidence>
<dbReference type="EMBL" id="MG546680">
    <property type="protein sequence ID" value="AWX65963.1"/>
    <property type="molecule type" value="Genomic_DNA"/>
</dbReference>
<keyword evidence="13" id="KW-0496">Mitochondrion</keyword>
<protein>
    <recommendedName>
        <fullName evidence="11">ATP synthase subunit a</fullName>
    </recommendedName>
</protein>
<organism evidence="13">
    <name type="scientific">Pectinatella magnifica</name>
    <dbReference type="NCBI Taxonomy" id="350071"/>
    <lineage>
        <taxon>Eukaryota</taxon>
        <taxon>Metazoa</taxon>
        <taxon>Spiralia</taxon>
        <taxon>Lophotrochozoa</taxon>
        <taxon>Bryozoa</taxon>
        <taxon>Phylactolaemata</taxon>
        <taxon>Pectinatellidae</taxon>
        <taxon>Pectinatella</taxon>
    </lineage>
</organism>
<name>A0A344AUW6_9BILA</name>
<comment type="subcellular location">
    <subcellularLocation>
        <location evidence="1">Membrane</location>
        <topology evidence="1">Multi-pass membrane protein</topology>
    </subcellularLocation>
    <subcellularLocation>
        <location evidence="11">Mitochondrion inner membrane</location>
        <topology evidence="11">Multi-pass membrane protein</topology>
    </subcellularLocation>
</comment>
<dbReference type="AlphaFoldDB" id="A0A344AUW6"/>
<dbReference type="InterPro" id="IPR035908">
    <property type="entry name" value="F0_ATP_A_sf"/>
</dbReference>
<dbReference type="Gene3D" id="1.20.120.220">
    <property type="entry name" value="ATP synthase, F0 complex, subunit A"/>
    <property type="match status" value="1"/>
</dbReference>
<evidence type="ECO:0000256" key="9">
    <source>
        <dbReference type="ARBA" id="ARBA00023136"/>
    </source>
</evidence>
<dbReference type="GeneID" id="37540525"/>
<keyword evidence="3" id="KW-0813">Transport</keyword>
<dbReference type="Pfam" id="PF00119">
    <property type="entry name" value="ATP-synt_A"/>
    <property type="match status" value="1"/>
</dbReference>
<comment type="similarity">
    <text evidence="2">Belongs to the ATPase A chain family.</text>
</comment>
<accession>A0A344AUW6</accession>
<feature type="transmembrane region" description="Helical" evidence="12">
    <location>
        <begin position="172"/>
        <end position="194"/>
    </location>
</feature>
<keyword evidence="4" id="KW-0138">CF(0)</keyword>
<dbReference type="InterPro" id="IPR000568">
    <property type="entry name" value="ATP_synth_F0_asu"/>
</dbReference>
<keyword evidence="7 12" id="KW-1133">Transmembrane helix</keyword>
<evidence type="ECO:0000256" key="10">
    <source>
        <dbReference type="ARBA" id="ARBA00023310"/>
    </source>
</evidence>
<feature type="transmembrane region" description="Helical" evidence="12">
    <location>
        <begin position="134"/>
        <end position="152"/>
    </location>
</feature>
<proteinExistence type="inferred from homology"/>
<keyword evidence="6" id="KW-0375">Hydrogen ion transport</keyword>
<evidence type="ECO:0000256" key="8">
    <source>
        <dbReference type="ARBA" id="ARBA00023065"/>
    </source>
</evidence>
<dbReference type="GO" id="GO:0045259">
    <property type="term" value="C:proton-transporting ATP synthase complex"/>
    <property type="evidence" value="ECO:0007669"/>
    <property type="project" value="UniProtKB-KW"/>
</dbReference>
<dbReference type="PROSITE" id="PS00449">
    <property type="entry name" value="ATPASE_A"/>
    <property type="match status" value="1"/>
</dbReference>
<keyword evidence="9 12" id="KW-0472">Membrane</keyword>
<dbReference type="SUPFAM" id="SSF81336">
    <property type="entry name" value="F1F0 ATP synthase subunit A"/>
    <property type="match status" value="1"/>
</dbReference>